<sequence>MENHPPNRGMWNQEQSHTTRISQCFRIAKRPSENAANSPTPFPKRSKESMGTESISHRSSFKRTPLMELSANTPPHKRFKPGFESSRVGMCIPAPDFSLDKEVSADDRVSSDPFVTPLKDESVRVSLSYGGGCSTSSLLDDEIDDSILEEIDAICEQSVRKAACQTPNTSMTETPSRDYQSSSSLLDDDIDDSVLEEIDAICEESARKIACQTPSTTSMTQTPSKDNKSSDLEGGLDSRGVKMFKPDSNVKLEFNKETSVAADPALITSMPEECSKYMQSLNDRQRDAACSDISTPLMVIAGPGSGKTSTMVGRVLVLLNEGLQPSNILAMTFTTAATAEMRERIGKSAGKKAAKEITISTFHSFSLQLCRMHADKLQRTSEFSVYGHGQQRRAIIEAVRLYEEGKNGSSTSAACESAEGHSGAGAGAVCPEYAKDRSKKWQKYVTQAKASGRTPEECRKMGNEIGAKILGNYSDILKACDALDYHDLISCSVTLLSDFPEVFKECQDTWKAIIVDEFQDTSTMQYKLLRMLGSHNHITIVGDDDQSIFGFNGADSSGFDSFRRDFPNYKEITVKECHNEEAQCAFVIDKIIEITNDASAPCCSHGDIAILYRRQVSGKVFQNAFRQRKIPFNVHGVAFYRKKVVRVILAMLRTTFSECDDTSYRRVFKALLPFEKEEKKRVIDHIDKISTSRKCSFIIAANDIFSAKISGTFKRNQLTQGRKVLQTLDMVAKLVDREQSLSAVVTCVANMIPQKYLLEQRAVVDNDGGKLLNEDNDLRSVLQYLMDDVAEFLSTHCTTTGEEVDAIKKKKGCNQLNSFINYISERETENFRLRRHDNQNSVTLTTIHQSKGLEWDVVFIIKANDNEIPLLHESNGTASEGGTSLEEERRLLYVAMTRARKKLFFLYVTVDSNWQVLQPSRFLKEIPSHLLQVQIRTQFISKFMHENGDLSINDCRKVHQNLPNKTEQSVSDFGTELKHEDNKPTDNNMMNIPVDDATEESIEAACALNGNNFLKRFDVEVRSVVSHLFHNWAKKQAFQDPKRLIDKVGFVIGERLAIKKEKHKGVLRALKSSLTSDEAFQYAEHVLRWEQLPADTRAHIVREKQEHFQKLRIENSMGTSEATSKQIAFLHSLGCTVVPTSRLHASRLIEQYKSL</sequence>
<dbReference type="InterPro" id="IPR014016">
    <property type="entry name" value="UvrD-like_ATP-bd"/>
</dbReference>
<dbReference type="InterPro" id="IPR027417">
    <property type="entry name" value="P-loop_NTPase"/>
</dbReference>
<dbReference type="EC" id="5.6.2.4" evidence="8"/>
<evidence type="ECO:0000256" key="9">
    <source>
        <dbReference type="ARBA" id="ARBA00048988"/>
    </source>
</evidence>
<feature type="compositionally biased region" description="Polar residues" evidence="11">
    <location>
        <begin position="166"/>
        <end position="180"/>
    </location>
</feature>
<evidence type="ECO:0000313" key="14">
    <source>
        <dbReference type="EMBL" id="VDC83427.1"/>
    </source>
</evidence>
<dbReference type="SUPFAM" id="SSF52540">
    <property type="entry name" value="P-loop containing nucleoside triphosphate hydrolases"/>
    <property type="match status" value="1"/>
</dbReference>
<evidence type="ECO:0000259" key="12">
    <source>
        <dbReference type="PROSITE" id="PS51198"/>
    </source>
</evidence>
<dbReference type="PROSITE" id="PS51198">
    <property type="entry name" value="UVRD_HELICASE_ATP_BIND"/>
    <property type="match status" value="1"/>
</dbReference>
<dbReference type="GO" id="GO:0043138">
    <property type="term" value="F:3'-5' DNA helicase activity"/>
    <property type="evidence" value="ECO:0007669"/>
    <property type="project" value="UniProtKB-EC"/>
</dbReference>
<proteinExistence type="inferred from homology"/>
<dbReference type="PROSITE" id="PS51217">
    <property type="entry name" value="UVRD_HELICASE_CTER"/>
    <property type="match status" value="1"/>
</dbReference>
<dbReference type="InterPro" id="IPR000212">
    <property type="entry name" value="DNA_helicase_UvrD/REP"/>
</dbReference>
<evidence type="ECO:0000259" key="13">
    <source>
        <dbReference type="PROSITE" id="PS51217"/>
    </source>
</evidence>
<dbReference type="PANTHER" id="PTHR11070">
    <property type="entry name" value="UVRD / RECB / PCRA DNA HELICASE FAMILY MEMBER"/>
    <property type="match status" value="1"/>
</dbReference>
<dbReference type="AlphaFoldDB" id="A0A3P5ZT59"/>
<dbReference type="Gene3D" id="1.10.486.10">
    <property type="entry name" value="PCRA, domain 4"/>
    <property type="match status" value="1"/>
</dbReference>
<feature type="domain" description="UvrD-like helicase ATP-binding" evidence="12">
    <location>
        <begin position="280"/>
        <end position="581"/>
    </location>
</feature>
<comment type="catalytic activity">
    <reaction evidence="9">
        <text>ATP + H2O = ADP + phosphate + H(+)</text>
        <dbReference type="Rhea" id="RHEA:13065"/>
        <dbReference type="ChEBI" id="CHEBI:15377"/>
        <dbReference type="ChEBI" id="CHEBI:15378"/>
        <dbReference type="ChEBI" id="CHEBI:30616"/>
        <dbReference type="ChEBI" id="CHEBI:43474"/>
        <dbReference type="ChEBI" id="CHEBI:456216"/>
        <dbReference type="EC" id="5.6.2.4"/>
    </reaction>
</comment>
<dbReference type="GO" id="GO:0005524">
    <property type="term" value="F:ATP binding"/>
    <property type="evidence" value="ECO:0007669"/>
    <property type="project" value="UniProtKB-UniRule"/>
</dbReference>
<keyword evidence="3 10" id="KW-0378">Hydrolase</keyword>
<dbReference type="EMBL" id="LR031572">
    <property type="protein sequence ID" value="VDC83427.1"/>
    <property type="molecule type" value="Genomic_DNA"/>
</dbReference>
<feature type="region of interest" description="Disordered" evidence="11">
    <location>
        <begin position="27"/>
        <end position="61"/>
    </location>
</feature>
<dbReference type="Gene3D" id="3.40.50.300">
    <property type="entry name" value="P-loop containing nucleotide triphosphate hydrolases"/>
    <property type="match status" value="2"/>
</dbReference>
<evidence type="ECO:0000256" key="3">
    <source>
        <dbReference type="ARBA" id="ARBA00022801"/>
    </source>
</evidence>
<feature type="domain" description="UvrD-like helicase C-terminal" evidence="13">
    <location>
        <begin position="538"/>
        <end position="852"/>
    </location>
</feature>
<dbReference type="InterPro" id="IPR014017">
    <property type="entry name" value="DNA_helicase_UvrD-like_C"/>
</dbReference>
<dbReference type="Pfam" id="PF13361">
    <property type="entry name" value="UvrD_C"/>
    <property type="match status" value="1"/>
</dbReference>
<protein>
    <recommendedName>
        <fullName evidence="8">DNA 3'-5' helicase</fullName>
        <ecNumber evidence="8">5.6.2.4</ecNumber>
    </recommendedName>
</protein>
<dbReference type="InterPro" id="IPR013986">
    <property type="entry name" value="DExx_box_DNA_helicase_dom_sf"/>
</dbReference>
<evidence type="ECO:0000256" key="10">
    <source>
        <dbReference type="PROSITE-ProRule" id="PRU00560"/>
    </source>
</evidence>
<evidence type="ECO:0000256" key="5">
    <source>
        <dbReference type="ARBA" id="ARBA00022840"/>
    </source>
</evidence>
<feature type="region of interest" description="Disordered" evidence="11">
    <location>
        <begin position="166"/>
        <end position="186"/>
    </location>
</feature>
<comment type="similarity">
    <text evidence="1">Belongs to the helicase family. UvrD subfamily.</text>
</comment>
<dbReference type="Pfam" id="PF00580">
    <property type="entry name" value="UvrD-helicase"/>
    <property type="match status" value="1"/>
</dbReference>
<keyword evidence="5 10" id="KW-0067">ATP-binding</keyword>
<dbReference type="GO" id="GO:0003677">
    <property type="term" value="F:DNA binding"/>
    <property type="evidence" value="ECO:0007669"/>
    <property type="project" value="InterPro"/>
</dbReference>
<evidence type="ECO:0000256" key="11">
    <source>
        <dbReference type="SAM" id="MobiDB-lite"/>
    </source>
</evidence>
<comment type="catalytic activity">
    <reaction evidence="7">
        <text>Couples ATP hydrolysis with the unwinding of duplex DNA by translocating in the 3'-5' direction.</text>
        <dbReference type="EC" id="5.6.2.4"/>
    </reaction>
</comment>
<evidence type="ECO:0000256" key="4">
    <source>
        <dbReference type="ARBA" id="ARBA00022806"/>
    </source>
</evidence>
<evidence type="ECO:0000256" key="7">
    <source>
        <dbReference type="ARBA" id="ARBA00034617"/>
    </source>
</evidence>
<gene>
    <name evidence="14" type="ORF">BRAA03T14645Z</name>
</gene>
<evidence type="ECO:0000256" key="2">
    <source>
        <dbReference type="ARBA" id="ARBA00022741"/>
    </source>
</evidence>
<dbReference type="PANTHER" id="PTHR11070:SF61">
    <property type="entry name" value="DNA 3'-5' HELICASE"/>
    <property type="match status" value="1"/>
</dbReference>
<feature type="compositionally biased region" description="Polar residues" evidence="11">
    <location>
        <begin position="10"/>
        <end position="20"/>
    </location>
</feature>
<feature type="region of interest" description="Disordered" evidence="11">
    <location>
        <begin position="212"/>
        <end position="240"/>
    </location>
</feature>
<feature type="region of interest" description="Disordered" evidence="11">
    <location>
        <begin position="1"/>
        <end position="20"/>
    </location>
</feature>
<dbReference type="FunFam" id="1.10.486.10:FF:000007">
    <property type="entry name" value="p-loop containing nucleoside triphosphate hydrolase superfamily protein"/>
    <property type="match status" value="1"/>
</dbReference>
<accession>A0A3P5ZT59</accession>
<evidence type="ECO:0000256" key="8">
    <source>
        <dbReference type="ARBA" id="ARBA00034808"/>
    </source>
</evidence>
<name>A0A3P5ZT59_BRACM</name>
<dbReference type="CDD" id="cd18807">
    <property type="entry name" value="SF1_C_UvrD"/>
    <property type="match status" value="1"/>
</dbReference>
<dbReference type="Gene3D" id="1.10.10.160">
    <property type="match status" value="1"/>
</dbReference>
<keyword evidence="6" id="KW-0413">Isomerase</keyword>
<dbReference type="GO" id="GO:0016787">
    <property type="term" value="F:hydrolase activity"/>
    <property type="evidence" value="ECO:0007669"/>
    <property type="project" value="UniProtKB-UniRule"/>
</dbReference>
<keyword evidence="4 10" id="KW-0347">Helicase</keyword>
<keyword evidence="2 10" id="KW-0547">Nucleotide-binding</keyword>
<feature type="binding site" evidence="10">
    <location>
        <begin position="301"/>
        <end position="308"/>
    </location>
    <ligand>
        <name>ATP</name>
        <dbReference type="ChEBI" id="CHEBI:30616"/>
    </ligand>
</feature>
<organism evidence="14">
    <name type="scientific">Brassica campestris</name>
    <name type="common">Field mustard</name>
    <dbReference type="NCBI Taxonomy" id="3711"/>
    <lineage>
        <taxon>Eukaryota</taxon>
        <taxon>Viridiplantae</taxon>
        <taxon>Streptophyta</taxon>
        <taxon>Embryophyta</taxon>
        <taxon>Tracheophyta</taxon>
        <taxon>Spermatophyta</taxon>
        <taxon>Magnoliopsida</taxon>
        <taxon>eudicotyledons</taxon>
        <taxon>Gunneridae</taxon>
        <taxon>Pentapetalae</taxon>
        <taxon>rosids</taxon>
        <taxon>malvids</taxon>
        <taxon>Brassicales</taxon>
        <taxon>Brassicaceae</taxon>
        <taxon>Brassiceae</taxon>
        <taxon>Brassica</taxon>
    </lineage>
</organism>
<evidence type="ECO:0000256" key="1">
    <source>
        <dbReference type="ARBA" id="ARBA00009922"/>
    </source>
</evidence>
<reference evidence="14" key="1">
    <citation type="submission" date="2018-11" db="EMBL/GenBank/DDBJ databases">
        <authorList>
            <consortium name="Genoscope - CEA"/>
            <person name="William W."/>
        </authorList>
    </citation>
    <scope>NUCLEOTIDE SEQUENCE</scope>
</reference>
<evidence type="ECO:0000256" key="6">
    <source>
        <dbReference type="ARBA" id="ARBA00023235"/>
    </source>
</evidence>
<feature type="compositionally biased region" description="Low complexity" evidence="11">
    <location>
        <begin position="212"/>
        <end position="224"/>
    </location>
</feature>
<dbReference type="CDD" id="cd17932">
    <property type="entry name" value="DEXQc_UvrD"/>
    <property type="match status" value="1"/>
</dbReference>